<organism evidence="1">
    <name type="scientific">marine sediment metagenome</name>
    <dbReference type="NCBI Taxonomy" id="412755"/>
    <lineage>
        <taxon>unclassified sequences</taxon>
        <taxon>metagenomes</taxon>
        <taxon>ecological metagenomes</taxon>
    </lineage>
</organism>
<reference evidence="1" key="1">
    <citation type="journal article" date="2015" name="Nature">
        <title>Complex archaea that bridge the gap between prokaryotes and eukaryotes.</title>
        <authorList>
            <person name="Spang A."/>
            <person name="Saw J.H."/>
            <person name="Jorgensen S.L."/>
            <person name="Zaremba-Niedzwiedzka K."/>
            <person name="Martijn J."/>
            <person name="Lind A.E."/>
            <person name="van Eijk R."/>
            <person name="Schleper C."/>
            <person name="Guy L."/>
            <person name="Ettema T.J."/>
        </authorList>
    </citation>
    <scope>NUCLEOTIDE SEQUENCE</scope>
</reference>
<sequence length="218" mass="24027">MRFCTGIYETGAVSRLFRQTGMFSGCAQRARTRVEMRHFSERGQGLIPCRALPCSSASLTNMINISHLTGSSMIRPKPAVSAKRCKSELRQDVVPGTHQPGKDWRHLIVFGNDGNNCLPENPAVRKSNLKLCWRFRVSLVASRNSTPCAGRRYRHGSAAALRCGSSGECGHEDQFFRAIIMRAAALNSRNVMPCIASPKGWSEPLLEPPAFPTIPKPS</sequence>
<gene>
    <name evidence="1" type="ORF">LCGC14_2062560</name>
</gene>
<dbReference type="EMBL" id="LAZR01024577">
    <property type="protein sequence ID" value="KKL74670.1"/>
    <property type="molecule type" value="Genomic_DNA"/>
</dbReference>
<protein>
    <submittedName>
        <fullName evidence="1">Uncharacterized protein</fullName>
    </submittedName>
</protein>
<accession>A0A0F9GZ81</accession>
<evidence type="ECO:0000313" key="1">
    <source>
        <dbReference type="EMBL" id="KKL74670.1"/>
    </source>
</evidence>
<name>A0A0F9GZ81_9ZZZZ</name>
<dbReference type="AlphaFoldDB" id="A0A0F9GZ81"/>
<proteinExistence type="predicted"/>
<comment type="caution">
    <text evidence="1">The sequence shown here is derived from an EMBL/GenBank/DDBJ whole genome shotgun (WGS) entry which is preliminary data.</text>
</comment>